<evidence type="ECO:0000313" key="16">
    <source>
        <dbReference type="EMBL" id="SAL81510.1"/>
    </source>
</evidence>
<dbReference type="Proteomes" id="UP000054925">
    <property type="component" value="Unassembled WGS sequence"/>
</dbReference>
<dbReference type="InterPro" id="IPR002220">
    <property type="entry name" value="DapA-like"/>
</dbReference>
<comment type="pathway">
    <text evidence="2 12">Amino-acid biosynthesis; L-lysine biosynthesis via DAP pathway; (S)-tetrahydrodipicolinate from L-aspartate: step 3/4.</text>
</comment>
<keyword evidence="8 12" id="KW-0457">Lysine biosynthesis</keyword>
<sequence length="309" mass="33130">MYSAIWPPIVTPFRNGQVDVDALQRLADHYLRTEISGFVALGTTGEAALLDHHERMTVLQALFEVVGTRLPIVVGVGGINTSEMVRDVQQFDHWDSGGYLVSAPAYICPDQRGFQWHFEEVARATDRPIVLYDVPHRTGVSIASDTVKRLVECSNIVAIKACARETFRALGALPISMLCGSDEMFVDCLEAGGAGGILASAHLFANAFVDIQASFAAGRIEEARAQLERLVPTIKLLFSAPNPAAIKAALAITGHIDGETCMPICAASSALMEQLRAALASRVAGLALSPDAHMRPFTRGCEAGRAEDA</sequence>
<evidence type="ECO:0000256" key="6">
    <source>
        <dbReference type="ARBA" id="ARBA00022605"/>
    </source>
</evidence>
<dbReference type="Gene3D" id="3.20.20.70">
    <property type="entry name" value="Aldolase class I"/>
    <property type="match status" value="1"/>
</dbReference>
<dbReference type="CDD" id="cd00950">
    <property type="entry name" value="DHDPS"/>
    <property type="match status" value="1"/>
</dbReference>
<evidence type="ECO:0000256" key="4">
    <source>
        <dbReference type="ARBA" id="ARBA00012086"/>
    </source>
</evidence>
<comment type="subcellular location">
    <subcellularLocation>
        <location evidence="12">Cytoplasm</location>
    </subcellularLocation>
</comment>
<proteinExistence type="inferred from homology"/>
<evidence type="ECO:0000256" key="8">
    <source>
        <dbReference type="ARBA" id="ARBA00023154"/>
    </source>
</evidence>
<dbReference type="GO" id="GO:0019877">
    <property type="term" value="P:diaminopimelate biosynthetic process"/>
    <property type="evidence" value="ECO:0007669"/>
    <property type="project" value="UniProtKB-UniRule"/>
</dbReference>
<dbReference type="InterPro" id="IPR013785">
    <property type="entry name" value="Aldolase_TIM"/>
</dbReference>
<keyword evidence="10 12" id="KW-0704">Schiff base</keyword>
<dbReference type="EMBL" id="FCOL02000063">
    <property type="protein sequence ID" value="SAL81510.1"/>
    <property type="molecule type" value="Genomic_DNA"/>
</dbReference>
<accession>A0A158KLR5</accession>
<dbReference type="NCBIfam" id="TIGR00674">
    <property type="entry name" value="dapA"/>
    <property type="match status" value="1"/>
</dbReference>
<comment type="catalytic activity">
    <reaction evidence="11 12">
        <text>L-aspartate 4-semialdehyde + pyruvate = (2S,4S)-4-hydroxy-2,3,4,5-tetrahydrodipicolinate + H2O + H(+)</text>
        <dbReference type="Rhea" id="RHEA:34171"/>
        <dbReference type="ChEBI" id="CHEBI:15361"/>
        <dbReference type="ChEBI" id="CHEBI:15377"/>
        <dbReference type="ChEBI" id="CHEBI:15378"/>
        <dbReference type="ChEBI" id="CHEBI:67139"/>
        <dbReference type="ChEBI" id="CHEBI:537519"/>
        <dbReference type="EC" id="4.3.3.7"/>
    </reaction>
</comment>
<dbReference type="InterPro" id="IPR005263">
    <property type="entry name" value="DapA"/>
</dbReference>
<dbReference type="Pfam" id="PF00701">
    <property type="entry name" value="DHDPS"/>
    <property type="match status" value="1"/>
</dbReference>
<feature type="active site" description="Schiff-base intermediate with substrate" evidence="12 14">
    <location>
        <position position="160"/>
    </location>
</feature>
<keyword evidence="9 12" id="KW-0456">Lyase</keyword>
<comment type="function">
    <text evidence="1 12">Catalyzes the condensation of (S)-aspartate-beta-semialdehyde [(S)-ASA] and pyruvate to 4-hydroxy-tetrahydrodipicolinate (HTPA).</text>
</comment>
<reference evidence="16" key="1">
    <citation type="submission" date="2016-01" db="EMBL/GenBank/DDBJ databases">
        <authorList>
            <person name="Peeters C."/>
        </authorList>
    </citation>
    <scope>NUCLEOTIDE SEQUENCE [LARGE SCALE GENOMIC DNA]</scope>
    <source>
        <strain evidence="16">LMG 22937</strain>
    </source>
</reference>
<gene>
    <name evidence="12" type="primary">dapA</name>
    <name evidence="16" type="ORF">AWB67_05860</name>
</gene>
<keyword evidence="5 12" id="KW-0963">Cytoplasm</keyword>
<keyword evidence="6 12" id="KW-0028">Amino-acid biosynthesis</keyword>
<comment type="subunit">
    <text evidence="12">Homotetramer; dimer of dimers.</text>
</comment>
<dbReference type="SMART" id="SM01130">
    <property type="entry name" value="DHDPS"/>
    <property type="match status" value="1"/>
</dbReference>
<protein>
    <recommendedName>
        <fullName evidence="4 12">4-hydroxy-tetrahydrodipicolinate synthase</fullName>
        <shortName evidence="12">HTPA synthase</shortName>
        <ecNumber evidence="4 12">4.3.3.7</ecNumber>
    </recommendedName>
</protein>
<organism evidence="16 17">
    <name type="scientific">Caballeronia terrestris</name>
    <dbReference type="NCBI Taxonomy" id="1226301"/>
    <lineage>
        <taxon>Bacteria</taxon>
        <taxon>Pseudomonadati</taxon>
        <taxon>Pseudomonadota</taxon>
        <taxon>Betaproteobacteria</taxon>
        <taxon>Burkholderiales</taxon>
        <taxon>Burkholderiaceae</taxon>
        <taxon>Caballeronia</taxon>
    </lineage>
</organism>
<dbReference type="GO" id="GO:0008840">
    <property type="term" value="F:4-hydroxy-tetrahydrodipicolinate synthase activity"/>
    <property type="evidence" value="ECO:0007669"/>
    <property type="project" value="UniProtKB-UniRule"/>
</dbReference>
<dbReference type="RefSeq" id="WP_087659649.1">
    <property type="nucleotide sequence ID" value="NZ_FCOL02000063.1"/>
</dbReference>
<evidence type="ECO:0000256" key="5">
    <source>
        <dbReference type="ARBA" id="ARBA00022490"/>
    </source>
</evidence>
<dbReference type="HAMAP" id="MF_00418">
    <property type="entry name" value="DapA"/>
    <property type="match status" value="1"/>
</dbReference>
<evidence type="ECO:0000256" key="9">
    <source>
        <dbReference type="ARBA" id="ARBA00023239"/>
    </source>
</evidence>
<dbReference type="OrthoDB" id="9782828at2"/>
<dbReference type="AlphaFoldDB" id="A0A158KLR5"/>
<comment type="similarity">
    <text evidence="3 12 13">Belongs to the DapA family.</text>
</comment>
<evidence type="ECO:0000256" key="15">
    <source>
        <dbReference type="PIRSR" id="PIRSR001365-2"/>
    </source>
</evidence>
<dbReference type="GO" id="GO:0005737">
    <property type="term" value="C:cytoplasm"/>
    <property type="evidence" value="ECO:0007669"/>
    <property type="project" value="UniProtKB-SubCell"/>
</dbReference>
<dbReference type="UniPathway" id="UPA00034">
    <property type="reaction ID" value="UER00017"/>
</dbReference>
<feature type="active site" description="Proton donor/acceptor" evidence="12 14">
    <location>
        <position position="132"/>
    </location>
</feature>
<dbReference type="PIRSF" id="PIRSF001365">
    <property type="entry name" value="DHDPS"/>
    <property type="match status" value="1"/>
</dbReference>
<evidence type="ECO:0000256" key="12">
    <source>
        <dbReference type="HAMAP-Rule" id="MF_00418"/>
    </source>
</evidence>
<comment type="caution">
    <text evidence="16">The sequence shown here is derived from an EMBL/GenBank/DDBJ whole genome shotgun (WGS) entry which is preliminary data.</text>
</comment>
<evidence type="ECO:0000256" key="3">
    <source>
        <dbReference type="ARBA" id="ARBA00007592"/>
    </source>
</evidence>
<dbReference type="PROSITE" id="PS00666">
    <property type="entry name" value="DHDPS_2"/>
    <property type="match status" value="1"/>
</dbReference>
<dbReference type="PRINTS" id="PR00146">
    <property type="entry name" value="DHPICSNTHASE"/>
</dbReference>
<evidence type="ECO:0000256" key="10">
    <source>
        <dbReference type="ARBA" id="ARBA00023270"/>
    </source>
</evidence>
<dbReference type="InterPro" id="IPR020625">
    <property type="entry name" value="Schiff_base-form_aldolases_AS"/>
</dbReference>
<keyword evidence="17" id="KW-1185">Reference proteome</keyword>
<feature type="site" description="Part of a proton relay during catalysis" evidence="12">
    <location>
        <position position="106"/>
    </location>
</feature>
<evidence type="ECO:0000256" key="2">
    <source>
        <dbReference type="ARBA" id="ARBA00005120"/>
    </source>
</evidence>
<feature type="binding site" evidence="12 15">
    <location>
        <position position="44"/>
    </location>
    <ligand>
        <name>pyruvate</name>
        <dbReference type="ChEBI" id="CHEBI:15361"/>
    </ligand>
</feature>
<dbReference type="PANTHER" id="PTHR12128">
    <property type="entry name" value="DIHYDRODIPICOLINATE SYNTHASE"/>
    <property type="match status" value="1"/>
</dbReference>
<evidence type="ECO:0000256" key="14">
    <source>
        <dbReference type="PIRSR" id="PIRSR001365-1"/>
    </source>
</evidence>
<keyword evidence="7 12" id="KW-0220">Diaminopimelate biosynthesis</keyword>
<feature type="binding site" evidence="12 15">
    <location>
        <position position="197"/>
    </location>
    <ligand>
        <name>pyruvate</name>
        <dbReference type="ChEBI" id="CHEBI:15361"/>
    </ligand>
</feature>
<name>A0A158KLR5_9BURK</name>
<dbReference type="EC" id="4.3.3.7" evidence="4 12"/>
<evidence type="ECO:0000256" key="11">
    <source>
        <dbReference type="ARBA" id="ARBA00047836"/>
    </source>
</evidence>
<feature type="site" description="Part of a proton relay during catalysis" evidence="12">
    <location>
        <position position="43"/>
    </location>
</feature>
<evidence type="ECO:0000256" key="13">
    <source>
        <dbReference type="PIRNR" id="PIRNR001365"/>
    </source>
</evidence>
<evidence type="ECO:0000313" key="17">
    <source>
        <dbReference type="Proteomes" id="UP000054925"/>
    </source>
</evidence>
<dbReference type="PANTHER" id="PTHR12128:SF66">
    <property type="entry name" value="4-HYDROXY-2-OXOGLUTARATE ALDOLASE, MITOCHONDRIAL"/>
    <property type="match status" value="1"/>
</dbReference>
<comment type="caution">
    <text evidence="12">Was originally thought to be a dihydrodipicolinate synthase (DHDPS), catalyzing the condensation of (S)-aspartate-beta-semialdehyde [(S)-ASA] and pyruvate to dihydrodipicolinate (DHDP). However, it was shown in E.coli that the product of the enzymatic reaction is not dihydrodipicolinate but in fact (4S)-4-hydroxy-2,3,4,5-tetrahydro-(2S)-dipicolinic acid (HTPA), and that the consecutive dehydration reaction leading to DHDP is not spontaneous but catalyzed by DapB.</text>
</comment>
<evidence type="ECO:0000256" key="7">
    <source>
        <dbReference type="ARBA" id="ARBA00022915"/>
    </source>
</evidence>
<dbReference type="SUPFAM" id="SSF51569">
    <property type="entry name" value="Aldolase"/>
    <property type="match status" value="1"/>
</dbReference>
<evidence type="ECO:0000256" key="1">
    <source>
        <dbReference type="ARBA" id="ARBA00003294"/>
    </source>
</evidence>
<dbReference type="GO" id="GO:0009089">
    <property type="term" value="P:lysine biosynthetic process via diaminopimelate"/>
    <property type="evidence" value="ECO:0007669"/>
    <property type="project" value="UniProtKB-UniRule"/>
</dbReference>